<reference evidence="1 2" key="1">
    <citation type="submission" date="2018-06" db="EMBL/GenBank/DDBJ databases">
        <title>Genomic Encyclopedia of Type Strains, Phase IV (KMG-IV): sequencing the most valuable type-strain genomes for metagenomic binning, comparative biology and taxonomic classification.</title>
        <authorList>
            <person name="Goeker M."/>
        </authorList>
    </citation>
    <scope>NUCLEOTIDE SEQUENCE [LARGE SCALE GENOMIC DNA]</scope>
    <source>
        <strain evidence="1 2">DSM 25532</strain>
    </source>
</reference>
<protein>
    <submittedName>
        <fullName evidence="1">GxxExxY protein</fullName>
    </submittedName>
</protein>
<dbReference type="AlphaFoldDB" id="A0A366H5S0"/>
<proteinExistence type="predicted"/>
<evidence type="ECO:0000313" key="2">
    <source>
        <dbReference type="Proteomes" id="UP000253426"/>
    </source>
</evidence>
<dbReference type="InterPro" id="IPR026350">
    <property type="entry name" value="GxxExxY"/>
</dbReference>
<sequence>MSYQLSGLNRLSKAIIGSAIEVHREMGPGLLESIYERCLHAELSRRGLRVESQVQLPLTYKGEVLNKALILDLVVEDSIILELKAVEVILPVHSAQLLSYLRLTGKPMGLLLNFCVPVMSKGIVRRLNDRVQLIRS</sequence>
<evidence type="ECO:0000313" key="1">
    <source>
        <dbReference type="EMBL" id="RBP36563.1"/>
    </source>
</evidence>
<dbReference type="OrthoDB" id="9806869at2"/>
<organism evidence="1 2">
    <name type="scientific">Roseimicrobium gellanilyticum</name>
    <dbReference type="NCBI Taxonomy" id="748857"/>
    <lineage>
        <taxon>Bacteria</taxon>
        <taxon>Pseudomonadati</taxon>
        <taxon>Verrucomicrobiota</taxon>
        <taxon>Verrucomicrobiia</taxon>
        <taxon>Verrucomicrobiales</taxon>
        <taxon>Verrucomicrobiaceae</taxon>
        <taxon>Roseimicrobium</taxon>
    </lineage>
</organism>
<accession>A0A366H5S0</accession>
<dbReference type="EMBL" id="QNRR01000016">
    <property type="protein sequence ID" value="RBP36563.1"/>
    <property type="molecule type" value="Genomic_DNA"/>
</dbReference>
<comment type="caution">
    <text evidence="1">The sequence shown here is derived from an EMBL/GenBank/DDBJ whole genome shotgun (WGS) entry which is preliminary data.</text>
</comment>
<name>A0A366H5S0_9BACT</name>
<dbReference type="Proteomes" id="UP000253426">
    <property type="component" value="Unassembled WGS sequence"/>
</dbReference>
<dbReference type="NCBIfam" id="TIGR04256">
    <property type="entry name" value="GxxExxY"/>
    <property type="match status" value="1"/>
</dbReference>
<dbReference type="Pfam" id="PF13366">
    <property type="entry name" value="PDDEXK_3"/>
    <property type="match status" value="1"/>
</dbReference>
<keyword evidence="2" id="KW-1185">Reference proteome</keyword>
<gene>
    <name evidence="1" type="ORF">DES53_1162</name>
</gene>